<feature type="transmembrane region" description="Helical" evidence="8">
    <location>
        <begin position="283"/>
        <end position="304"/>
    </location>
</feature>
<dbReference type="Pfam" id="PF00953">
    <property type="entry name" value="Glycos_transf_4"/>
    <property type="match status" value="1"/>
</dbReference>
<dbReference type="GO" id="GO:0005886">
    <property type="term" value="C:plasma membrane"/>
    <property type="evidence" value="ECO:0007669"/>
    <property type="project" value="UniProtKB-SubCell"/>
</dbReference>
<feature type="transmembrane region" description="Helical" evidence="8">
    <location>
        <begin position="132"/>
        <end position="151"/>
    </location>
</feature>
<evidence type="ECO:0000256" key="1">
    <source>
        <dbReference type="ARBA" id="ARBA00004651"/>
    </source>
</evidence>
<dbReference type="Proteomes" id="UP000319829">
    <property type="component" value="Unassembled WGS sequence"/>
</dbReference>
<dbReference type="GO" id="GO:0046872">
    <property type="term" value="F:metal ion binding"/>
    <property type="evidence" value="ECO:0007669"/>
    <property type="project" value="UniProtKB-KW"/>
</dbReference>
<dbReference type="EMBL" id="VBOU01000003">
    <property type="protein sequence ID" value="TMQ56230.1"/>
    <property type="molecule type" value="Genomic_DNA"/>
</dbReference>
<feature type="transmembrane region" description="Helical" evidence="8">
    <location>
        <begin position="158"/>
        <end position="175"/>
    </location>
</feature>
<comment type="cofactor">
    <cofactor evidence="7">
        <name>Mg(2+)</name>
        <dbReference type="ChEBI" id="CHEBI:18420"/>
    </cofactor>
</comment>
<evidence type="ECO:0000256" key="8">
    <source>
        <dbReference type="SAM" id="Phobius"/>
    </source>
</evidence>
<evidence type="ECO:0000256" key="7">
    <source>
        <dbReference type="PIRSR" id="PIRSR600715-1"/>
    </source>
</evidence>
<comment type="caution">
    <text evidence="9">The sequence shown here is derived from an EMBL/GenBank/DDBJ whole genome shotgun (WGS) entry which is preliminary data.</text>
</comment>
<evidence type="ECO:0000313" key="9">
    <source>
        <dbReference type="EMBL" id="TMQ56230.1"/>
    </source>
</evidence>
<accession>A0A538SXW2</accession>
<keyword evidence="7" id="KW-0479">Metal-binding</keyword>
<evidence type="ECO:0000256" key="5">
    <source>
        <dbReference type="ARBA" id="ARBA00022989"/>
    </source>
</evidence>
<evidence type="ECO:0000256" key="6">
    <source>
        <dbReference type="ARBA" id="ARBA00023136"/>
    </source>
</evidence>
<keyword evidence="2" id="KW-1003">Cell membrane</keyword>
<dbReference type="PANTHER" id="PTHR22926">
    <property type="entry name" value="PHOSPHO-N-ACETYLMURAMOYL-PENTAPEPTIDE-TRANSFERASE"/>
    <property type="match status" value="1"/>
</dbReference>
<evidence type="ECO:0000313" key="10">
    <source>
        <dbReference type="Proteomes" id="UP000319829"/>
    </source>
</evidence>
<feature type="transmembrane region" description="Helical" evidence="8">
    <location>
        <begin position="181"/>
        <end position="198"/>
    </location>
</feature>
<feature type="transmembrane region" description="Helical" evidence="8">
    <location>
        <begin position="6"/>
        <end position="29"/>
    </location>
</feature>
<keyword evidence="3 9" id="KW-0808">Transferase</keyword>
<keyword evidence="4 8" id="KW-0812">Transmembrane</keyword>
<feature type="transmembrane region" description="Helical" evidence="8">
    <location>
        <begin position="205"/>
        <end position="224"/>
    </location>
</feature>
<keyword evidence="7" id="KW-0460">Magnesium</keyword>
<feature type="transmembrane region" description="Helical" evidence="8">
    <location>
        <begin position="310"/>
        <end position="330"/>
    </location>
</feature>
<feature type="transmembrane region" description="Helical" evidence="8">
    <location>
        <begin position="236"/>
        <end position="255"/>
    </location>
</feature>
<sequence>MSPALPFLEIAPFAFLTALTLTPLTWRLARATGYVDHPDPRRAHANPTPLLGGVAIAVTLVLAPVLARVAGVSVVAAPSMGLVAGALIALALGLIDDRRPLGVRGKLTGQIAAAACLIWWGTEVPALRENPFLGLVALLGVMTLLNAINFLDNMDGILGALIPVTAGGYVALALIHGAPVQLALAWGLIGACAGFLVYNAPPARIFLGDAGSHLLGFALAALALQSLQESLTWPHVAAVLVILAYPLFDVVFVVWDRILGHRPFYVGSIDHTTHRLGKVFGRWGAIVIVTVITLINASFGVWIWGRSDSLSIVVALTVSVLAYTLFGVVLRHIRPTA</sequence>
<reference evidence="9 10" key="1">
    <citation type="journal article" date="2019" name="Nat. Microbiol.">
        <title>Mediterranean grassland soil C-N compound turnover is dependent on rainfall and depth, and is mediated by genomically divergent microorganisms.</title>
        <authorList>
            <person name="Diamond S."/>
            <person name="Andeer P.F."/>
            <person name="Li Z."/>
            <person name="Crits-Christoph A."/>
            <person name="Burstein D."/>
            <person name="Anantharaman K."/>
            <person name="Lane K.R."/>
            <person name="Thomas B.C."/>
            <person name="Pan C."/>
            <person name="Northen T.R."/>
            <person name="Banfield J.F."/>
        </authorList>
    </citation>
    <scope>NUCLEOTIDE SEQUENCE [LARGE SCALE GENOMIC DNA]</scope>
    <source>
        <strain evidence="9">WS_4</strain>
    </source>
</reference>
<feature type="transmembrane region" description="Helical" evidence="8">
    <location>
        <begin position="75"/>
        <end position="95"/>
    </location>
</feature>
<feature type="transmembrane region" description="Helical" evidence="8">
    <location>
        <begin position="50"/>
        <end position="69"/>
    </location>
</feature>
<gene>
    <name evidence="9" type="ORF">E6K74_00710</name>
</gene>
<proteinExistence type="predicted"/>
<dbReference type="CDD" id="cd06853">
    <property type="entry name" value="GT_WecA_like"/>
    <property type="match status" value="1"/>
</dbReference>
<keyword evidence="6 8" id="KW-0472">Membrane</keyword>
<feature type="binding site" evidence="7">
    <location>
        <position position="149"/>
    </location>
    <ligand>
        <name>Mg(2+)</name>
        <dbReference type="ChEBI" id="CHEBI:18420"/>
    </ligand>
</feature>
<dbReference type="GO" id="GO:0009103">
    <property type="term" value="P:lipopolysaccharide biosynthetic process"/>
    <property type="evidence" value="ECO:0007669"/>
    <property type="project" value="TreeGrafter"/>
</dbReference>
<feature type="transmembrane region" description="Helical" evidence="8">
    <location>
        <begin position="107"/>
        <end position="126"/>
    </location>
</feature>
<keyword evidence="5 8" id="KW-1133">Transmembrane helix</keyword>
<evidence type="ECO:0000256" key="2">
    <source>
        <dbReference type="ARBA" id="ARBA00022475"/>
    </source>
</evidence>
<evidence type="ECO:0000256" key="4">
    <source>
        <dbReference type="ARBA" id="ARBA00022692"/>
    </source>
</evidence>
<comment type="subcellular location">
    <subcellularLocation>
        <location evidence="1">Cell membrane</location>
        <topology evidence="1">Multi-pass membrane protein</topology>
    </subcellularLocation>
</comment>
<dbReference type="GO" id="GO:0071555">
    <property type="term" value="P:cell wall organization"/>
    <property type="evidence" value="ECO:0007669"/>
    <property type="project" value="TreeGrafter"/>
</dbReference>
<dbReference type="GO" id="GO:0016780">
    <property type="term" value="F:phosphotransferase activity, for other substituted phosphate groups"/>
    <property type="evidence" value="ECO:0007669"/>
    <property type="project" value="InterPro"/>
</dbReference>
<dbReference type="AlphaFoldDB" id="A0A538SXW2"/>
<protein>
    <submittedName>
        <fullName evidence="9">Undecaprenyl/decaprenyl-phosphate alpha-N-acetylglucosaminyl 1-phosphate transferase</fullName>
    </submittedName>
</protein>
<name>A0A538SXW2_UNCEI</name>
<dbReference type="PANTHER" id="PTHR22926:SF3">
    <property type="entry name" value="UNDECAPRENYL-PHOSPHATE ALPHA-N-ACETYLGLUCOSAMINYL 1-PHOSPHATE TRANSFERASE"/>
    <property type="match status" value="1"/>
</dbReference>
<dbReference type="InterPro" id="IPR000715">
    <property type="entry name" value="Glycosyl_transferase_4"/>
</dbReference>
<evidence type="ECO:0000256" key="3">
    <source>
        <dbReference type="ARBA" id="ARBA00022679"/>
    </source>
</evidence>
<organism evidence="9 10">
    <name type="scientific">Eiseniibacteriota bacterium</name>
    <dbReference type="NCBI Taxonomy" id="2212470"/>
    <lineage>
        <taxon>Bacteria</taxon>
        <taxon>Candidatus Eiseniibacteriota</taxon>
    </lineage>
</organism>
<feature type="binding site" evidence="7">
    <location>
        <position position="209"/>
    </location>
    <ligand>
        <name>Mg(2+)</name>
        <dbReference type="ChEBI" id="CHEBI:18420"/>
    </ligand>
</feature>
<dbReference type="GO" id="GO:0044038">
    <property type="term" value="P:cell wall macromolecule biosynthetic process"/>
    <property type="evidence" value="ECO:0007669"/>
    <property type="project" value="TreeGrafter"/>
</dbReference>